<feature type="region of interest" description="Disordered" evidence="1">
    <location>
        <begin position="979"/>
        <end position="1005"/>
    </location>
</feature>
<accession>A0A517WA66</accession>
<feature type="region of interest" description="Disordered" evidence="1">
    <location>
        <begin position="100"/>
        <end position="121"/>
    </location>
</feature>
<feature type="region of interest" description="Disordered" evidence="1">
    <location>
        <begin position="1155"/>
        <end position="1206"/>
    </location>
</feature>
<evidence type="ECO:0000313" key="3">
    <source>
        <dbReference type="Proteomes" id="UP000320722"/>
    </source>
</evidence>
<dbReference type="Gene3D" id="2.30.30.700">
    <property type="entry name" value="SLA1 homology domain 1"/>
    <property type="match status" value="1"/>
</dbReference>
<protein>
    <recommendedName>
        <fullName evidence="4">SLA1 homology domain-containing protein</fullName>
    </recommendedName>
</protein>
<sequence>MQTGRSAHSIKRQTGCRGLRCLLLLIVISLIPSLAWAEHRLWTSSDGKNQVRGELKGTNGKLVILEKESDGKLHLLPITELSQADQDFVRQKYPDIFAKENNGLPQATPEGKATPMAPAMNGEKPVPTGNAPADGRFNWAHVLEVLPQFKLKQLDGAAILSDNAGLYTHKEQRTLHTSADHIGALMSYLVDREGYELLAKKMEEKGFEGAFNTTNGREHQRIKDCFHLFEDGYKLFYSKDDKNQYYDLRSSRVNDFDKGVQVASVIRKYAQDFQKIKYAGEAIPLAVFSPAILDNYLEDRGEFPLRVRGSLNHLKLRSILREVYLNSPEMPSGIKKTPAEAREFARQIEGKKLAFRKDVLLSNLRFEQHRRFLGMLREDYLVNVQIVRLSLVDAADPTQVIQSWDVNPAIEKPTAPPAEENQDLAQKMQQLAKQHGLVMWKGYPAVRADLTFSDEVYLGSDHRRFTGFLDRVALGLNPKHVSPVLLATHFPETIGTLVSIQKNRAGGIYSADWLGTNEFDRRDILKRFEQNYTDKLSKYAVELPIRFVEIRKVVLGFNRRYDFEREGVLIDLRSGNENFPGLTSGSFDQRDDKIKGYYRPCYEQQFLSLTPEQARPMFSQAGPGGCEAYMCRVVTWNRMQLKNDDENTLPPVSITTESLELYQDPFLKNQLATLDFKQLPPSVLSEAKGQTLPGPDQPGNLDQYTLFLLKHELDGKNVDQAELEKLFDDYRYNFKSKAHSFGSDLYQLKQAEEAYSAHGTADLNAAPRDPAEKAKDIKEWQDAKKKVEQHFVNPSSPFFPLSTSQRNLDQKQLPALSKKWHDWMRQCLKSTGRCFVVHADIKLDPQLRDVQLMVSHGGMTNPYTWGPTRPLIEQGVPADRLVILPSRDQLNLINLTPCLQLEQPLETTFKQIPNDIRDHILERLNQTARLEMVVSIGEPRLLPDSSGKGQDGLLLPAQLHGIQLFNDQKLIFEYRLPENGKQNNTDQTASVSKTPASMPAAKNAVPADSGQIETFTPATSLRLIARYLPEFASANGGSLMFNRWRHESDFRAVGQRSKFGLNPQRGVYFRPQAPRPEVEQLQAESDAFAQWLSRPESLPGNRYTLQFPARFLPLTDDVKGHRRAMPNVRGFTALSNYGKVISSIRSEISSRKRSIDTENFMNGNGSSRSKSGGGGGIGGGLYIGSPNNGTTNTKEKSESKNSKPSAKVLKYRQEIEELTRLLNYVESAQQNFYLHHISNDYGFTNLQGDLQAYGNNDLEVIRLQKIYEPIFPVLNLSHQIVLPQSLNIEPGRRDWPIELEFHITGASSQETPVERLDPEITGKYSERLKLEDHGKYVVFNVEVKGAWLIDQKTGQRSHALNLVPLTEKQTKK</sequence>
<reference evidence="2 3" key="1">
    <citation type="submission" date="2019-02" db="EMBL/GenBank/DDBJ databases">
        <title>Deep-cultivation of Planctomycetes and their phenomic and genomic characterization uncovers novel biology.</title>
        <authorList>
            <person name="Wiegand S."/>
            <person name="Jogler M."/>
            <person name="Boedeker C."/>
            <person name="Pinto D."/>
            <person name="Vollmers J."/>
            <person name="Rivas-Marin E."/>
            <person name="Kohn T."/>
            <person name="Peeters S.H."/>
            <person name="Heuer A."/>
            <person name="Rast P."/>
            <person name="Oberbeckmann S."/>
            <person name="Bunk B."/>
            <person name="Jeske O."/>
            <person name="Meyerdierks A."/>
            <person name="Storesund J.E."/>
            <person name="Kallscheuer N."/>
            <person name="Luecker S."/>
            <person name="Lage O.M."/>
            <person name="Pohl T."/>
            <person name="Merkel B.J."/>
            <person name="Hornburger P."/>
            <person name="Mueller R.-W."/>
            <person name="Bruemmer F."/>
            <person name="Labrenz M."/>
            <person name="Spormann A.M."/>
            <person name="Op den Camp H."/>
            <person name="Overmann J."/>
            <person name="Amann R."/>
            <person name="Jetten M.S.M."/>
            <person name="Mascher T."/>
            <person name="Medema M.H."/>
            <person name="Devos D.P."/>
            <person name="Kaster A.-K."/>
            <person name="Ovreas L."/>
            <person name="Rohde M."/>
            <person name="Galperin M.Y."/>
            <person name="Jogler C."/>
        </authorList>
    </citation>
    <scope>NUCLEOTIDE SEQUENCE [LARGE SCALE GENOMIC DNA]</scope>
    <source>
        <strain evidence="2 3">V6</strain>
    </source>
</reference>
<name>A0A517WA66_9PLAN</name>
<gene>
    <name evidence="2" type="ORF">V6x_18540</name>
</gene>
<feature type="compositionally biased region" description="Gly residues" evidence="1">
    <location>
        <begin position="1171"/>
        <end position="1182"/>
    </location>
</feature>
<evidence type="ECO:0000256" key="1">
    <source>
        <dbReference type="SAM" id="MobiDB-lite"/>
    </source>
</evidence>
<feature type="compositionally biased region" description="Polar residues" evidence="1">
    <location>
        <begin position="980"/>
        <end position="995"/>
    </location>
</feature>
<dbReference type="RefSeq" id="WP_145038697.1">
    <property type="nucleotide sequence ID" value="NZ_CP036347.1"/>
</dbReference>
<organism evidence="2 3">
    <name type="scientific">Gimesia chilikensis</name>
    <dbReference type="NCBI Taxonomy" id="2605989"/>
    <lineage>
        <taxon>Bacteria</taxon>
        <taxon>Pseudomonadati</taxon>
        <taxon>Planctomycetota</taxon>
        <taxon>Planctomycetia</taxon>
        <taxon>Planctomycetales</taxon>
        <taxon>Planctomycetaceae</taxon>
        <taxon>Gimesia</taxon>
    </lineage>
</organism>
<evidence type="ECO:0008006" key="4">
    <source>
        <dbReference type="Google" id="ProtNLM"/>
    </source>
</evidence>
<evidence type="ECO:0000313" key="2">
    <source>
        <dbReference type="EMBL" id="QDU02153.1"/>
    </source>
</evidence>
<dbReference type="Proteomes" id="UP000320722">
    <property type="component" value="Chromosome"/>
</dbReference>
<dbReference type="EMBL" id="CP036347">
    <property type="protein sequence ID" value="QDU02153.1"/>
    <property type="molecule type" value="Genomic_DNA"/>
</dbReference>
<proteinExistence type="predicted"/>